<name>A0A4Q1C2Q1_9BACT</name>
<dbReference type="InterPro" id="IPR010982">
    <property type="entry name" value="Lambda_DNA-bd_dom_sf"/>
</dbReference>
<dbReference type="Gene3D" id="1.10.260.40">
    <property type="entry name" value="lambda repressor-like DNA-binding domains"/>
    <property type="match status" value="1"/>
</dbReference>
<dbReference type="AlphaFoldDB" id="A0A4Q1C2Q1"/>
<evidence type="ECO:0000259" key="2">
    <source>
        <dbReference type="PROSITE" id="PS50943"/>
    </source>
</evidence>
<dbReference type="GO" id="GO:0003677">
    <property type="term" value="F:DNA binding"/>
    <property type="evidence" value="ECO:0007669"/>
    <property type="project" value="InterPro"/>
</dbReference>
<feature type="region of interest" description="Disordered" evidence="1">
    <location>
        <begin position="74"/>
        <end position="138"/>
    </location>
</feature>
<gene>
    <name evidence="3" type="ORF">ESB04_01910</name>
</gene>
<dbReference type="SMART" id="SM00530">
    <property type="entry name" value="HTH_XRE"/>
    <property type="match status" value="1"/>
</dbReference>
<comment type="caution">
    <text evidence="3">The sequence shown here is derived from an EMBL/GenBank/DDBJ whole genome shotgun (WGS) entry which is preliminary data.</text>
</comment>
<dbReference type="CDD" id="cd00093">
    <property type="entry name" value="HTH_XRE"/>
    <property type="match status" value="1"/>
</dbReference>
<dbReference type="InterPro" id="IPR001387">
    <property type="entry name" value="Cro/C1-type_HTH"/>
</dbReference>
<evidence type="ECO:0000256" key="1">
    <source>
        <dbReference type="SAM" id="MobiDB-lite"/>
    </source>
</evidence>
<keyword evidence="4" id="KW-1185">Reference proteome</keyword>
<proteinExistence type="predicted"/>
<dbReference type="Pfam" id="PF01381">
    <property type="entry name" value="HTH_3"/>
    <property type="match status" value="1"/>
</dbReference>
<feature type="compositionally biased region" description="Polar residues" evidence="1">
    <location>
        <begin position="123"/>
        <end position="132"/>
    </location>
</feature>
<dbReference type="OrthoDB" id="1034290at2"/>
<dbReference type="Proteomes" id="UP000289455">
    <property type="component" value="Unassembled WGS sequence"/>
</dbReference>
<feature type="domain" description="HTH cro/C1-type" evidence="2">
    <location>
        <begin position="7"/>
        <end position="62"/>
    </location>
</feature>
<protein>
    <submittedName>
        <fullName evidence="3">XRE family transcriptional regulator</fullName>
    </submittedName>
</protein>
<evidence type="ECO:0000313" key="3">
    <source>
        <dbReference type="EMBL" id="RXK52429.1"/>
    </source>
</evidence>
<dbReference type="PROSITE" id="PS50943">
    <property type="entry name" value="HTH_CROC1"/>
    <property type="match status" value="1"/>
</dbReference>
<evidence type="ECO:0000313" key="4">
    <source>
        <dbReference type="Proteomes" id="UP000289455"/>
    </source>
</evidence>
<organism evidence="3 4">
    <name type="scientific">Aquirufa rosea</name>
    <dbReference type="NCBI Taxonomy" id="2509241"/>
    <lineage>
        <taxon>Bacteria</taxon>
        <taxon>Pseudomonadati</taxon>
        <taxon>Bacteroidota</taxon>
        <taxon>Cytophagia</taxon>
        <taxon>Cytophagales</taxon>
        <taxon>Flectobacillaceae</taxon>
        <taxon>Aquirufa</taxon>
    </lineage>
</organism>
<dbReference type="EMBL" id="SDHY01000001">
    <property type="protein sequence ID" value="RXK52429.1"/>
    <property type="molecule type" value="Genomic_DNA"/>
</dbReference>
<dbReference type="SUPFAM" id="SSF47413">
    <property type="entry name" value="lambda repressor-like DNA-binding domains"/>
    <property type="match status" value="1"/>
</dbReference>
<dbReference type="RefSeq" id="WP_129025687.1">
    <property type="nucleotide sequence ID" value="NZ_SDHY01000001.1"/>
</dbReference>
<accession>A0A4Q1C2Q1</accession>
<reference evidence="3 4" key="1">
    <citation type="submission" date="2019-01" db="EMBL/GenBank/DDBJ databases">
        <title>Cytophagaceae bacterium strain CAR-16.</title>
        <authorList>
            <person name="Chen W.-M."/>
        </authorList>
    </citation>
    <scope>NUCLEOTIDE SEQUENCE [LARGE SCALE GENOMIC DNA]</scope>
    <source>
        <strain evidence="3 4">CAR-16</strain>
    </source>
</reference>
<sequence length="171" mass="18845">MNLSQKIELLIQKKQISSSQFADKIGIPRSSVSHILSGRNKPSLDVVQKILKAYPELSAEELLFEDRMLSIGTASSSKTESIIGTGPSLFDAPNPSPSESDKNSLPEQTIVQSNLRRNRESAKNTIQPSSSPLPDPVYSQAMISRNHVNKKIERVIIFYSDGSFSESKPSE</sequence>
<feature type="compositionally biased region" description="Polar residues" evidence="1">
    <location>
        <begin position="105"/>
        <end position="115"/>
    </location>
</feature>